<evidence type="ECO:0000256" key="1">
    <source>
        <dbReference type="SAM" id="MobiDB-lite"/>
    </source>
</evidence>
<reference evidence="2" key="1">
    <citation type="journal article" date="2023" name="G3 (Bethesda)">
        <title>Whole genome assembly and annotation of the endangered Caribbean coral Acropora cervicornis.</title>
        <authorList>
            <person name="Selwyn J.D."/>
            <person name="Vollmer S.V."/>
        </authorList>
    </citation>
    <scope>NUCLEOTIDE SEQUENCE</scope>
    <source>
        <strain evidence="2">K2</strain>
    </source>
</reference>
<sequence>MSLKADRQWNVRSQLYLPSSDGSPGIELISFRGTCPCLCCITALLWKNRNLLCFLPSSYYENQVTSLSYDAFHFLVKMAKALLLDPREENELKKAATFCSLCCHYGTIRGNFCVQEEFDAKNYEPKVEIVMHPFTYKERERKKGDDFRHGIIGLFAGYDDTTGLKLDQRRCHKVTQGESLRWPARASITPSPSPPEPPQSLKLK</sequence>
<dbReference type="AlphaFoldDB" id="A0AAD9Q4N3"/>
<evidence type="ECO:0000313" key="2">
    <source>
        <dbReference type="EMBL" id="KAK2554670.1"/>
    </source>
</evidence>
<comment type="caution">
    <text evidence="2">The sequence shown here is derived from an EMBL/GenBank/DDBJ whole genome shotgun (WGS) entry which is preliminary data.</text>
</comment>
<keyword evidence="3" id="KW-1185">Reference proteome</keyword>
<organism evidence="2 3">
    <name type="scientific">Acropora cervicornis</name>
    <name type="common">Staghorn coral</name>
    <dbReference type="NCBI Taxonomy" id="6130"/>
    <lineage>
        <taxon>Eukaryota</taxon>
        <taxon>Metazoa</taxon>
        <taxon>Cnidaria</taxon>
        <taxon>Anthozoa</taxon>
        <taxon>Hexacorallia</taxon>
        <taxon>Scleractinia</taxon>
        <taxon>Astrocoeniina</taxon>
        <taxon>Acroporidae</taxon>
        <taxon>Acropora</taxon>
    </lineage>
</organism>
<protein>
    <submittedName>
        <fullName evidence="2">Uncharacterized protein</fullName>
    </submittedName>
</protein>
<reference evidence="2" key="2">
    <citation type="journal article" date="2023" name="Science">
        <title>Genomic signatures of disease resistance in endangered staghorn corals.</title>
        <authorList>
            <person name="Vollmer S.V."/>
            <person name="Selwyn J.D."/>
            <person name="Despard B.A."/>
            <person name="Roesel C.L."/>
        </authorList>
    </citation>
    <scope>NUCLEOTIDE SEQUENCE</scope>
    <source>
        <strain evidence="2">K2</strain>
    </source>
</reference>
<evidence type="ECO:0000313" key="3">
    <source>
        <dbReference type="Proteomes" id="UP001249851"/>
    </source>
</evidence>
<accession>A0AAD9Q4N3</accession>
<feature type="region of interest" description="Disordered" evidence="1">
    <location>
        <begin position="182"/>
        <end position="204"/>
    </location>
</feature>
<name>A0AAD9Q4N3_ACRCE</name>
<proteinExistence type="predicted"/>
<dbReference type="Proteomes" id="UP001249851">
    <property type="component" value="Unassembled WGS sequence"/>
</dbReference>
<dbReference type="EMBL" id="JARQWQ010000068">
    <property type="protein sequence ID" value="KAK2554670.1"/>
    <property type="molecule type" value="Genomic_DNA"/>
</dbReference>
<gene>
    <name evidence="2" type="ORF">P5673_023907</name>
</gene>